<keyword evidence="2" id="KW-1185">Reference proteome</keyword>
<proteinExistence type="predicted"/>
<dbReference type="Proteomes" id="UP000188605">
    <property type="component" value="Unassembled WGS sequence"/>
</dbReference>
<protein>
    <submittedName>
        <fullName evidence="1">GntR family transcriptional regulator</fullName>
    </submittedName>
</protein>
<reference evidence="1" key="1">
    <citation type="submission" date="2016-08" db="EMBL/GenBank/DDBJ databases">
        <authorList>
            <person name="Ngugi D.K."/>
            <person name="Miyake S."/>
            <person name="Stingl U."/>
        </authorList>
    </citation>
    <scope>NUCLEOTIDE SEQUENCE</scope>
    <source>
        <strain evidence="1">SCG-B11WGA-EpuloA1</strain>
    </source>
</reference>
<dbReference type="EMBL" id="LJDB01000045">
    <property type="protein sequence ID" value="ONI40805.1"/>
    <property type="molecule type" value="Genomic_DNA"/>
</dbReference>
<evidence type="ECO:0000313" key="2">
    <source>
        <dbReference type="Proteomes" id="UP000188605"/>
    </source>
</evidence>
<comment type="caution">
    <text evidence="1">The sequence shown here is derived from an EMBL/GenBank/DDBJ whole genome shotgun (WGS) entry which is preliminary data.</text>
</comment>
<sequence length="226" mass="26077">MEITEYQPLRNIVFQTIRKAILEGELQPGERLMETQLAEKLGVSRTPIREAIRKLEIEGLIVITPRKGAQVAAFTQKEIAEILEVRGALEALAANLACERMKQGDFLKLELAIAEYEYALQDKDISLMIQKDIEFHDCIFASTQNEKLIHMFNNIREQVLRYRITYLKNVTDGAQILLEHRSILKALKLNQKELASQLSGKHIETQRNSILEYVKKKEKQFQLNTI</sequence>
<gene>
    <name evidence="1" type="ORF">AN396_05140</name>
</gene>
<name>A0ACC8XD55_9FIRM</name>
<evidence type="ECO:0000313" key="1">
    <source>
        <dbReference type="EMBL" id="ONI40805.1"/>
    </source>
</evidence>
<organism evidence="1 2">
    <name type="scientific">Candidatus Epulonipiscium fishelsonii</name>
    <dbReference type="NCBI Taxonomy" id="77094"/>
    <lineage>
        <taxon>Bacteria</taxon>
        <taxon>Bacillati</taxon>
        <taxon>Bacillota</taxon>
        <taxon>Clostridia</taxon>
        <taxon>Lachnospirales</taxon>
        <taxon>Lachnospiraceae</taxon>
        <taxon>Candidatus Epulonipiscium</taxon>
    </lineage>
</organism>
<accession>A0ACC8XD55</accession>